<evidence type="ECO:0000259" key="3">
    <source>
        <dbReference type="SMART" id="SM00297"/>
    </source>
</evidence>
<evidence type="ECO:0000256" key="2">
    <source>
        <dbReference type="SAM" id="Coils"/>
    </source>
</evidence>
<keyword evidence="2" id="KW-0175">Coiled coil</keyword>
<evidence type="ECO:0000256" key="1">
    <source>
        <dbReference type="ARBA" id="ARBA00023117"/>
    </source>
</evidence>
<dbReference type="Gene3D" id="1.20.920.10">
    <property type="entry name" value="Bromodomain-like"/>
    <property type="match status" value="1"/>
</dbReference>
<gene>
    <name evidence="4" type="ORF">PIB30_030162</name>
</gene>
<dbReference type="InterPro" id="IPR001487">
    <property type="entry name" value="Bromodomain"/>
</dbReference>
<keyword evidence="1" id="KW-0103">Bromodomain</keyword>
<reference evidence="4 5" key="1">
    <citation type="journal article" date="2023" name="Plants (Basel)">
        <title>Bridging the Gap: Combining Genomics and Transcriptomics Approaches to Understand Stylosanthes scabra, an Orphan Legume from the Brazilian Caatinga.</title>
        <authorList>
            <person name="Ferreira-Neto J.R.C."/>
            <person name="da Silva M.D."/>
            <person name="Binneck E."/>
            <person name="de Melo N.F."/>
            <person name="da Silva R.H."/>
            <person name="de Melo A.L.T.M."/>
            <person name="Pandolfi V."/>
            <person name="Bustamante F.O."/>
            <person name="Brasileiro-Vidal A.C."/>
            <person name="Benko-Iseppon A.M."/>
        </authorList>
    </citation>
    <scope>NUCLEOTIDE SEQUENCE [LARGE SCALE GENOMIC DNA]</scope>
    <source>
        <tissue evidence="4">Leaves</tissue>
    </source>
</reference>
<dbReference type="PANTHER" id="PTHR46136">
    <property type="entry name" value="TRANSCRIPTION FACTOR GTE8"/>
    <property type="match status" value="1"/>
</dbReference>
<evidence type="ECO:0000313" key="4">
    <source>
        <dbReference type="EMBL" id="MED6121443.1"/>
    </source>
</evidence>
<dbReference type="PANTHER" id="PTHR46136:SF19">
    <property type="entry name" value="TRANSCRIPTION FACTOR GTE12"/>
    <property type="match status" value="1"/>
</dbReference>
<dbReference type="InterPro" id="IPR052442">
    <property type="entry name" value="Env_Response_Regulator"/>
</dbReference>
<comment type="caution">
    <text evidence="4">The sequence shown here is derived from an EMBL/GenBank/DDBJ whole genome shotgun (WGS) entry which is preliminary data.</text>
</comment>
<accession>A0ABU6RBX7</accession>
<dbReference type="EMBL" id="JASCZI010030333">
    <property type="protein sequence ID" value="MED6121443.1"/>
    <property type="molecule type" value="Genomic_DNA"/>
</dbReference>
<protein>
    <recommendedName>
        <fullName evidence="3">Bromo domain-containing protein</fullName>
    </recommendedName>
</protein>
<proteinExistence type="predicted"/>
<feature type="domain" description="Bromo" evidence="3">
    <location>
        <begin position="9"/>
        <end position="107"/>
    </location>
</feature>
<name>A0ABU6RBX7_9FABA</name>
<feature type="coiled-coil region" evidence="2">
    <location>
        <begin position="111"/>
        <end position="164"/>
    </location>
</feature>
<dbReference type="InterPro" id="IPR036427">
    <property type="entry name" value="Bromodomain-like_sf"/>
</dbReference>
<sequence>MKKIQNSSDMDRFKKMQCSVVLKRLLVHPDGVHFKKREDLASKPSMDLESVQLKLWKDLYTRTDDFADDIRMVFRNAMLHYPFRHEIHRAAATLSEVFETKWKDLEGKWEAEKAKKEAEHLKSNNEGGKRKPISDSDFSVAIANAKLQLQRKKEREMMEKMERTIFFDDDNFKCFQDLEKLCGYSLTHYWRD</sequence>
<dbReference type="Pfam" id="PF00439">
    <property type="entry name" value="Bromodomain"/>
    <property type="match status" value="1"/>
</dbReference>
<dbReference type="Proteomes" id="UP001341840">
    <property type="component" value="Unassembled WGS sequence"/>
</dbReference>
<keyword evidence="5" id="KW-1185">Reference proteome</keyword>
<evidence type="ECO:0000313" key="5">
    <source>
        <dbReference type="Proteomes" id="UP001341840"/>
    </source>
</evidence>
<organism evidence="4 5">
    <name type="scientific">Stylosanthes scabra</name>
    <dbReference type="NCBI Taxonomy" id="79078"/>
    <lineage>
        <taxon>Eukaryota</taxon>
        <taxon>Viridiplantae</taxon>
        <taxon>Streptophyta</taxon>
        <taxon>Embryophyta</taxon>
        <taxon>Tracheophyta</taxon>
        <taxon>Spermatophyta</taxon>
        <taxon>Magnoliopsida</taxon>
        <taxon>eudicotyledons</taxon>
        <taxon>Gunneridae</taxon>
        <taxon>Pentapetalae</taxon>
        <taxon>rosids</taxon>
        <taxon>fabids</taxon>
        <taxon>Fabales</taxon>
        <taxon>Fabaceae</taxon>
        <taxon>Papilionoideae</taxon>
        <taxon>50 kb inversion clade</taxon>
        <taxon>dalbergioids sensu lato</taxon>
        <taxon>Dalbergieae</taxon>
        <taxon>Pterocarpus clade</taxon>
        <taxon>Stylosanthes</taxon>
    </lineage>
</organism>
<dbReference type="SMART" id="SM00297">
    <property type="entry name" value="BROMO"/>
    <property type="match status" value="1"/>
</dbReference>
<dbReference type="SUPFAM" id="SSF47370">
    <property type="entry name" value="Bromodomain"/>
    <property type="match status" value="1"/>
</dbReference>